<organism evidence="5 6">
    <name type="scientific">Fodinibius halophilus</name>
    <dbReference type="NCBI Taxonomy" id="1736908"/>
    <lineage>
        <taxon>Bacteria</taxon>
        <taxon>Pseudomonadati</taxon>
        <taxon>Balneolota</taxon>
        <taxon>Balneolia</taxon>
        <taxon>Balneolales</taxon>
        <taxon>Balneolaceae</taxon>
        <taxon>Fodinibius</taxon>
    </lineage>
</organism>
<dbReference type="PANTHER" id="PTHR43280:SF2">
    <property type="entry name" value="HTH-TYPE TRANSCRIPTIONAL REGULATOR EXSA"/>
    <property type="match status" value="1"/>
</dbReference>
<keyword evidence="2" id="KW-0238">DNA-binding</keyword>
<dbReference type="SUPFAM" id="SSF46689">
    <property type="entry name" value="Homeodomain-like"/>
    <property type="match status" value="1"/>
</dbReference>
<evidence type="ECO:0000256" key="1">
    <source>
        <dbReference type="ARBA" id="ARBA00023015"/>
    </source>
</evidence>
<dbReference type="InterPro" id="IPR009057">
    <property type="entry name" value="Homeodomain-like_sf"/>
</dbReference>
<protein>
    <submittedName>
        <fullName evidence="5">Helix-turn-helix transcriptional regulator</fullName>
    </submittedName>
</protein>
<name>A0A6M1T7B9_9BACT</name>
<evidence type="ECO:0000259" key="4">
    <source>
        <dbReference type="PROSITE" id="PS01124"/>
    </source>
</evidence>
<dbReference type="PANTHER" id="PTHR43280">
    <property type="entry name" value="ARAC-FAMILY TRANSCRIPTIONAL REGULATOR"/>
    <property type="match status" value="1"/>
</dbReference>
<dbReference type="PROSITE" id="PS00041">
    <property type="entry name" value="HTH_ARAC_FAMILY_1"/>
    <property type="match status" value="1"/>
</dbReference>
<dbReference type="PRINTS" id="PR00032">
    <property type="entry name" value="HTHARAC"/>
</dbReference>
<dbReference type="EMBL" id="JAALLS010000033">
    <property type="protein sequence ID" value="NGP90097.1"/>
    <property type="molecule type" value="Genomic_DNA"/>
</dbReference>
<dbReference type="RefSeq" id="WP_165271326.1">
    <property type="nucleotide sequence ID" value="NZ_JAALLS010000033.1"/>
</dbReference>
<dbReference type="GO" id="GO:0003700">
    <property type="term" value="F:DNA-binding transcription factor activity"/>
    <property type="evidence" value="ECO:0007669"/>
    <property type="project" value="InterPro"/>
</dbReference>
<dbReference type="AlphaFoldDB" id="A0A6M1T7B9"/>
<dbReference type="PROSITE" id="PS01124">
    <property type="entry name" value="HTH_ARAC_FAMILY_2"/>
    <property type="match status" value="1"/>
</dbReference>
<dbReference type="Gene3D" id="1.10.10.60">
    <property type="entry name" value="Homeodomain-like"/>
    <property type="match status" value="2"/>
</dbReference>
<evidence type="ECO:0000313" key="5">
    <source>
        <dbReference type="EMBL" id="NGP90097.1"/>
    </source>
</evidence>
<dbReference type="Pfam" id="PF12833">
    <property type="entry name" value="HTH_18"/>
    <property type="match status" value="1"/>
</dbReference>
<dbReference type="GO" id="GO:0043565">
    <property type="term" value="F:sequence-specific DNA binding"/>
    <property type="evidence" value="ECO:0007669"/>
    <property type="project" value="InterPro"/>
</dbReference>
<dbReference type="InterPro" id="IPR018060">
    <property type="entry name" value="HTH_AraC"/>
</dbReference>
<evidence type="ECO:0000256" key="2">
    <source>
        <dbReference type="ARBA" id="ARBA00023125"/>
    </source>
</evidence>
<evidence type="ECO:0000313" key="6">
    <source>
        <dbReference type="Proteomes" id="UP000479132"/>
    </source>
</evidence>
<sequence length="142" mass="16457">MRKEDQEIQQVSKSYKENLAANTLDGPPIIKRVMECIHEHLFCRQLAVRWLRDYCNVNGSDFSGKFKFYVGKSPQQYWLGHRVRLAKELLAKEELAEVSILSIALSVGFNSHSAFSMIFKKHMGCSPSEYRVKMLQQNEKKS</sequence>
<comment type="caution">
    <text evidence="5">The sequence shown here is derived from an EMBL/GenBank/DDBJ whole genome shotgun (WGS) entry which is preliminary data.</text>
</comment>
<dbReference type="InterPro" id="IPR020449">
    <property type="entry name" value="Tscrpt_reg_AraC-type_HTH"/>
</dbReference>
<dbReference type="InterPro" id="IPR018062">
    <property type="entry name" value="HTH_AraC-typ_CS"/>
</dbReference>
<accession>A0A6M1T7B9</accession>
<keyword evidence="6" id="KW-1185">Reference proteome</keyword>
<feature type="domain" description="HTH araC/xylS-type" evidence="4">
    <location>
        <begin position="31"/>
        <end position="133"/>
    </location>
</feature>
<keyword evidence="1" id="KW-0805">Transcription regulation</keyword>
<evidence type="ECO:0000256" key="3">
    <source>
        <dbReference type="ARBA" id="ARBA00023163"/>
    </source>
</evidence>
<dbReference type="Proteomes" id="UP000479132">
    <property type="component" value="Unassembled WGS sequence"/>
</dbReference>
<reference evidence="5 6" key="1">
    <citation type="submission" date="2020-02" db="EMBL/GenBank/DDBJ databases">
        <title>Aliifodinibius halophilus 2W32, complete genome.</title>
        <authorList>
            <person name="Li Y."/>
            <person name="Wu S."/>
        </authorList>
    </citation>
    <scope>NUCLEOTIDE SEQUENCE [LARGE SCALE GENOMIC DNA]</scope>
    <source>
        <strain evidence="5 6">2W32</strain>
    </source>
</reference>
<keyword evidence="3" id="KW-0804">Transcription</keyword>
<dbReference type="SMART" id="SM00342">
    <property type="entry name" value="HTH_ARAC"/>
    <property type="match status" value="1"/>
</dbReference>
<gene>
    <name evidence="5" type="ORF">G3569_17195</name>
</gene>
<proteinExistence type="predicted"/>